<accession>A0A1I1IDE7</accession>
<dbReference type="Proteomes" id="UP000198639">
    <property type="component" value="Unassembled WGS sequence"/>
</dbReference>
<keyword evidence="1 3" id="KW-0732">Signal</keyword>
<dbReference type="STRING" id="1164594.SAMN05216204_105118"/>
<protein>
    <submittedName>
        <fullName evidence="4">Polyhydroxybutyrate depolymerase</fullName>
    </submittedName>
</protein>
<dbReference type="EMBL" id="FOLD01000005">
    <property type="protein sequence ID" value="SFC32228.1"/>
    <property type="molecule type" value="Genomic_DNA"/>
</dbReference>
<keyword evidence="2" id="KW-0378">Hydrolase</keyword>
<dbReference type="AlphaFoldDB" id="A0A1I1IDE7"/>
<dbReference type="InterPro" id="IPR050955">
    <property type="entry name" value="Plant_Biomass_Hydrol_Est"/>
</dbReference>
<reference evidence="5" key="1">
    <citation type="submission" date="2016-10" db="EMBL/GenBank/DDBJ databases">
        <authorList>
            <person name="Varghese N."/>
            <person name="Submissions S."/>
        </authorList>
    </citation>
    <scope>NUCLEOTIDE SEQUENCE [LARGE SCALE GENOMIC DNA]</scope>
    <source>
        <strain evidence="5">CGMCC 1.12041</strain>
    </source>
</reference>
<evidence type="ECO:0000256" key="2">
    <source>
        <dbReference type="ARBA" id="ARBA00022801"/>
    </source>
</evidence>
<dbReference type="InterPro" id="IPR010126">
    <property type="entry name" value="Esterase_phb"/>
</dbReference>
<keyword evidence="5" id="KW-1185">Reference proteome</keyword>
<dbReference type="Pfam" id="PF10503">
    <property type="entry name" value="Esterase_PHB"/>
    <property type="match status" value="1"/>
</dbReference>
<dbReference type="SUPFAM" id="SSF53474">
    <property type="entry name" value="alpha/beta-Hydrolases"/>
    <property type="match status" value="1"/>
</dbReference>
<sequence length="291" mass="31725">MKILITLLILACTSFPALAQVQSLVHKEEKRRYLVYTPPAYASQPQKAFPLVFNFHGGGMSMAEQMLYTQMNRAADRHGFIVVYPLGIKQDWNVGFGMPYLEGSDDIGYTEALLAKLKLEYRIDSSRVYATGLSRGGFFALRIAAELPQLFAAVASVGAPMPEPVVQHHTKPSKVGVLLVHGTADQVVAYGGKPAGYLSAQDSYGYWLKQNGMEAAGSSGRVIDADPLDGTDVIWREQTNGARSVALATLREGGHAWPGADGFNVGLPIGKTTRDIDGNEVIWQFLGKHRR</sequence>
<dbReference type="RefSeq" id="WP_091872740.1">
    <property type="nucleotide sequence ID" value="NZ_FOLD01000005.1"/>
</dbReference>
<dbReference type="OrthoDB" id="9765647at2"/>
<proteinExistence type="predicted"/>
<name>A0A1I1IDE7_9BURK</name>
<evidence type="ECO:0000256" key="1">
    <source>
        <dbReference type="ARBA" id="ARBA00022729"/>
    </source>
</evidence>
<organism evidence="4 5">
    <name type="scientific">Massilia yuzhufengensis</name>
    <dbReference type="NCBI Taxonomy" id="1164594"/>
    <lineage>
        <taxon>Bacteria</taxon>
        <taxon>Pseudomonadati</taxon>
        <taxon>Pseudomonadota</taxon>
        <taxon>Betaproteobacteria</taxon>
        <taxon>Burkholderiales</taxon>
        <taxon>Oxalobacteraceae</taxon>
        <taxon>Telluria group</taxon>
        <taxon>Massilia</taxon>
    </lineage>
</organism>
<evidence type="ECO:0000313" key="4">
    <source>
        <dbReference type="EMBL" id="SFC32228.1"/>
    </source>
</evidence>
<dbReference type="PANTHER" id="PTHR43037:SF1">
    <property type="entry name" value="BLL1128 PROTEIN"/>
    <property type="match status" value="1"/>
</dbReference>
<evidence type="ECO:0000313" key="5">
    <source>
        <dbReference type="Proteomes" id="UP000198639"/>
    </source>
</evidence>
<dbReference type="InterPro" id="IPR029058">
    <property type="entry name" value="AB_hydrolase_fold"/>
</dbReference>
<feature type="signal peptide" evidence="3">
    <location>
        <begin position="1"/>
        <end position="19"/>
    </location>
</feature>
<dbReference type="PANTHER" id="PTHR43037">
    <property type="entry name" value="UNNAMED PRODUCT-RELATED"/>
    <property type="match status" value="1"/>
</dbReference>
<dbReference type="GO" id="GO:0016787">
    <property type="term" value="F:hydrolase activity"/>
    <property type="evidence" value="ECO:0007669"/>
    <property type="project" value="UniProtKB-KW"/>
</dbReference>
<dbReference type="GO" id="GO:0005576">
    <property type="term" value="C:extracellular region"/>
    <property type="evidence" value="ECO:0007669"/>
    <property type="project" value="InterPro"/>
</dbReference>
<feature type="chain" id="PRO_5011749979" evidence="3">
    <location>
        <begin position="20"/>
        <end position="291"/>
    </location>
</feature>
<evidence type="ECO:0000256" key="3">
    <source>
        <dbReference type="SAM" id="SignalP"/>
    </source>
</evidence>
<gene>
    <name evidence="4" type="ORF">SAMN05216204_105118</name>
</gene>
<dbReference type="Gene3D" id="3.40.50.1820">
    <property type="entry name" value="alpha/beta hydrolase"/>
    <property type="match status" value="1"/>
</dbReference>